<dbReference type="Gene3D" id="3.30.1340.30">
    <property type="match status" value="3"/>
</dbReference>
<dbReference type="PROSITE" id="PS50914">
    <property type="entry name" value="BON"/>
    <property type="match status" value="3"/>
</dbReference>
<dbReference type="OrthoDB" id="870892at2"/>
<proteinExistence type="predicted"/>
<dbReference type="PANTHER" id="PTHR34606:SF15">
    <property type="entry name" value="BON DOMAIN-CONTAINING PROTEIN"/>
    <property type="match status" value="1"/>
</dbReference>
<keyword evidence="3" id="KW-1185">Reference proteome</keyword>
<dbReference type="PANTHER" id="PTHR34606">
    <property type="entry name" value="BON DOMAIN-CONTAINING PROTEIN"/>
    <property type="match status" value="1"/>
</dbReference>
<reference evidence="2 3" key="1">
    <citation type="submission" date="2016-10" db="EMBL/GenBank/DDBJ databases">
        <authorList>
            <person name="de Groot N.N."/>
        </authorList>
    </citation>
    <scope>NUCLEOTIDE SEQUENCE [LARGE SCALE GENOMIC DNA]</scope>
    <source>
        <strain evidence="2 3">CGMCC 4.3491</strain>
    </source>
</reference>
<accession>A0A1H3SYN2</accession>
<evidence type="ECO:0000259" key="1">
    <source>
        <dbReference type="PROSITE" id="PS50914"/>
    </source>
</evidence>
<evidence type="ECO:0000313" key="2">
    <source>
        <dbReference type="EMBL" id="SDZ42797.1"/>
    </source>
</evidence>
<dbReference type="InterPro" id="IPR051686">
    <property type="entry name" value="Lipoprotein_DolP"/>
</dbReference>
<dbReference type="EMBL" id="FNPZ01000004">
    <property type="protein sequence ID" value="SDZ42797.1"/>
    <property type="molecule type" value="Genomic_DNA"/>
</dbReference>
<dbReference type="STRING" id="381665.SAMN05216554_3805"/>
<organism evidence="2 3">
    <name type="scientific">Herbiconiux ginsengi</name>
    <dbReference type="NCBI Taxonomy" id="381665"/>
    <lineage>
        <taxon>Bacteria</taxon>
        <taxon>Bacillati</taxon>
        <taxon>Actinomycetota</taxon>
        <taxon>Actinomycetes</taxon>
        <taxon>Micrococcales</taxon>
        <taxon>Microbacteriaceae</taxon>
        <taxon>Herbiconiux</taxon>
    </lineage>
</organism>
<protein>
    <submittedName>
        <fullName evidence="2">Osmotically-inducible protein OsmY, contains BON domain</fullName>
    </submittedName>
</protein>
<sequence>MSLTVTPTRHDIAVQDAVGAELAWRPNVDARHVSVTVSDGIVLLTGTVSTLGERRAAVRAAQSVSGVVTVIDEIVVQPPGTTTLSDAELAKRVDAALRWHAAAIGQNIRAEVVHGRVLLTGMVEADWQRRSVERFVGSLEHVVGVTDEIVVTPRPCPPDLQDQVVSALRRQSGLDVGKISVNVHDGEVRLGGIVSTVAQRLTASRVAAAHPAVRAVRNNIRVIPDLI</sequence>
<name>A0A1H3SYN2_9MICO</name>
<evidence type="ECO:0000313" key="3">
    <source>
        <dbReference type="Proteomes" id="UP000198891"/>
    </source>
</evidence>
<feature type="domain" description="BON" evidence="1">
    <location>
        <begin position="10"/>
        <end position="78"/>
    </location>
</feature>
<dbReference type="AlphaFoldDB" id="A0A1H3SYN2"/>
<gene>
    <name evidence="2" type="ORF">SAMN05216554_3805</name>
</gene>
<dbReference type="RefSeq" id="WP_092556741.1">
    <property type="nucleotide sequence ID" value="NZ_FNPZ01000004.1"/>
</dbReference>
<dbReference type="SMART" id="SM00749">
    <property type="entry name" value="BON"/>
    <property type="match status" value="2"/>
</dbReference>
<dbReference type="Proteomes" id="UP000198891">
    <property type="component" value="Unassembled WGS sequence"/>
</dbReference>
<dbReference type="InterPro" id="IPR007055">
    <property type="entry name" value="BON_dom"/>
</dbReference>
<dbReference type="Pfam" id="PF04972">
    <property type="entry name" value="BON"/>
    <property type="match status" value="3"/>
</dbReference>
<dbReference type="InterPro" id="IPR014004">
    <property type="entry name" value="Transpt-assoc_nodulatn_dom_bac"/>
</dbReference>
<feature type="domain" description="BON" evidence="1">
    <location>
        <begin position="156"/>
        <end position="224"/>
    </location>
</feature>
<feature type="domain" description="BON" evidence="1">
    <location>
        <begin position="85"/>
        <end position="153"/>
    </location>
</feature>